<dbReference type="Proteomes" id="UP000199766">
    <property type="component" value="Unassembled WGS sequence"/>
</dbReference>
<gene>
    <name evidence="10" type="ORF">SAMN02982919_00850</name>
</gene>
<dbReference type="OrthoDB" id="9800226at2"/>
<evidence type="ECO:0000313" key="11">
    <source>
        <dbReference type="Proteomes" id="UP000199766"/>
    </source>
</evidence>
<keyword evidence="3 8" id="KW-0813">Transport</keyword>
<keyword evidence="7 8" id="KW-0472">Membrane</keyword>
<proteinExistence type="inferred from homology"/>
<accession>A0A1H9HLP1</accession>
<keyword evidence="11" id="KW-1185">Reference proteome</keyword>
<dbReference type="InterPro" id="IPR007208">
    <property type="entry name" value="MrpF/PhaF-like"/>
</dbReference>
<evidence type="ECO:0000313" key="10">
    <source>
        <dbReference type="EMBL" id="SEQ63244.1"/>
    </source>
</evidence>
<dbReference type="Pfam" id="PF04066">
    <property type="entry name" value="MrpF_PhaF"/>
    <property type="match status" value="1"/>
</dbReference>
<evidence type="ECO:0000256" key="4">
    <source>
        <dbReference type="ARBA" id="ARBA00022475"/>
    </source>
</evidence>
<comment type="similarity">
    <text evidence="2 8">Belongs to the CPA3 antiporters (TC 2.A.63) subunit F family.</text>
</comment>
<dbReference type="PANTHER" id="PTHR34702:SF1">
    <property type="entry name" value="NA(+)_H(+) ANTIPORTER SUBUNIT F"/>
    <property type="match status" value="1"/>
</dbReference>
<keyword evidence="4 8" id="KW-1003">Cell membrane</keyword>
<dbReference type="NCBIfam" id="NF004812">
    <property type="entry name" value="PRK06161.1"/>
    <property type="match status" value="1"/>
</dbReference>
<evidence type="ECO:0000256" key="9">
    <source>
        <dbReference type="SAM" id="Phobius"/>
    </source>
</evidence>
<organism evidence="10 11">
    <name type="scientific">Giesbergeria anulus</name>
    <dbReference type="NCBI Taxonomy" id="180197"/>
    <lineage>
        <taxon>Bacteria</taxon>
        <taxon>Pseudomonadati</taxon>
        <taxon>Pseudomonadota</taxon>
        <taxon>Betaproteobacteria</taxon>
        <taxon>Burkholderiales</taxon>
        <taxon>Comamonadaceae</taxon>
        <taxon>Giesbergeria</taxon>
    </lineage>
</organism>
<sequence length="95" mass="10296">MTTTAPILSWAIPLALLILVLAMACTLVRVLIGPTAQDRVLALDCMYLNAMLAMLVLGLRYDSPHYFEAALLVALLGFVSSTAMAKFLLRGEVIE</sequence>
<evidence type="ECO:0000256" key="2">
    <source>
        <dbReference type="ARBA" id="ARBA00009212"/>
    </source>
</evidence>
<comment type="subcellular location">
    <subcellularLocation>
        <location evidence="1 8">Cell membrane</location>
        <topology evidence="1 8">Multi-pass membrane protein</topology>
    </subcellularLocation>
</comment>
<feature type="transmembrane region" description="Helical" evidence="9">
    <location>
        <begin position="6"/>
        <end position="28"/>
    </location>
</feature>
<protein>
    <submittedName>
        <fullName evidence="10">Multisubunit potassium/proton antiporter, PhaF subunit (TC 2.A.63.1.1)</fullName>
    </submittedName>
</protein>
<name>A0A1H9HLP1_9BURK</name>
<keyword evidence="8" id="KW-0406">Ion transport</keyword>
<dbReference type="AlphaFoldDB" id="A0A1H9HLP1"/>
<dbReference type="RefSeq" id="WP_091453384.1">
    <property type="nucleotide sequence ID" value="NZ_FOGD01000002.1"/>
</dbReference>
<dbReference type="PIRSF" id="PIRSF028784">
    <property type="entry name" value="MrpF"/>
    <property type="match status" value="1"/>
</dbReference>
<feature type="transmembrane region" description="Helical" evidence="9">
    <location>
        <begin position="65"/>
        <end position="89"/>
    </location>
</feature>
<reference evidence="10 11" key="1">
    <citation type="submission" date="2016-10" db="EMBL/GenBank/DDBJ databases">
        <authorList>
            <person name="de Groot N.N."/>
        </authorList>
    </citation>
    <scope>NUCLEOTIDE SEQUENCE [LARGE SCALE GENOMIC DNA]</scope>
    <source>
        <strain evidence="10 11">ATCC 35958</strain>
    </source>
</reference>
<dbReference type="EMBL" id="FOGD01000002">
    <property type="protein sequence ID" value="SEQ63244.1"/>
    <property type="molecule type" value="Genomic_DNA"/>
</dbReference>
<evidence type="ECO:0000256" key="8">
    <source>
        <dbReference type="PIRNR" id="PIRNR028784"/>
    </source>
</evidence>
<evidence type="ECO:0000256" key="6">
    <source>
        <dbReference type="ARBA" id="ARBA00022989"/>
    </source>
</evidence>
<dbReference type="GO" id="GO:0005886">
    <property type="term" value="C:plasma membrane"/>
    <property type="evidence" value="ECO:0007669"/>
    <property type="project" value="UniProtKB-SubCell"/>
</dbReference>
<evidence type="ECO:0000256" key="5">
    <source>
        <dbReference type="ARBA" id="ARBA00022692"/>
    </source>
</evidence>
<evidence type="ECO:0000256" key="3">
    <source>
        <dbReference type="ARBA" id="ARBA00022448"/>
    </source>
</evidence>
<dbReference type="GO" id="GO:0015385">
    <property type="term" value="F:sodium:proton antiporter activity"/>
    <property type="evidence" value="ECO:0007669"/>
    <property type="project" value="TreeGrafter"/>
</dbReference>
<keyword evidence="5 9" id="KW-0812">Transmembrane</keyword>
<evidence type="ECO:0000256" key="1">
    <source>
        <dbReference type="ARBA" id="ARBA00004651"/>
    </source>
</evidence>
<evidence type="ECO:0000256" key="7">
    <source>
        <dbReference type="ARBA" id="ARBA00023136"/>
    </source>
</evidence>
<dbReference type="STRING" id="180197.SAMN02982919_00850"/>
<dbReference type="PANTHER" id="PTHR34702">
    <property type="entry name" value="NA(+)/H(+) ANTIPORTER SUBUNIT F1"/>
    <property type="match status" value="1"/>
</dbReference>
<feature type="transmembrane region" description="Helical" evidence="9">
    <location>
        <begin position="40"/>
        <end position="59"/>
    </location>
</feature>
<keyword evidence="8" id="KW-0050">Antiport</keyword>
<keyword evidence="6 9" id="KW-1133">Transmembrane helix</keyword>